<dbReference type="PROSITE" id="PS51065">
    <property type="entry name" value="NHR"/>
    <property type="match status" value="1"/>
</dbReference>
<dbReference type="OrthoDB" id="10059069at2759"/>
<dbReference type="InterPro" id="IPR006573">
    <property type="entry name" value="NHR_dom"/>
</dbReference>
<dbReference type="Gene3D" id="2.60.120.920">
    <property type="match status" value="1"/>
</dbReference>
<evidence type="ECO:0000313" key="4">
    <source>
        <dbReference type="EMBL" id="RWS13174.1"/>
    </source>
</evidence>
<feature type="domain" description="NHR" evidence="3">
    <location>
        <begin position="3"/>
        <end position="162"/>
    </location>
</feature>
<dbReference type="InterPro" id="IPR001496">
    <property type="entry name" value="SOCS_box"/>
</dbReference>
<feature type="compositionally biased region" description="Basic residues" evidence="1">
    <location>
        <begin position="126"/>
        <end position="146"/>
    </location>
</feature>
<comment type="caution">
    <text evidence="4">The sequence shown here is derived from an EMBL/GenBank/DDBJ whole genome shotgun (WGS) entry which is preliminary data.</text>
</comment>
<dbReference type="SMART" id="SM00969">
    <property type="entry name" value="SOCS_box"/>
    <property type="match status" value="1"/>
</dbReference>
<dbReference type="InterPro" id="IPR036036">
    <property type="entry name" value="SOCS_box-like_dom_sf"/>
</dbReference>
<dbReference type="Pfam" id="PF07525">
    <property type="entry name" value="SOCS_box"/>
    <property type="match status" value="1"/>
</dbReference>
<dbReference type="Gene3D" id="1.10.750.20">
    <property type="entry name" value="SOCS box"/>
    <property type="match status" value="1"/>
</dbReference>
<dbReference type="Proteomes" id="UP000285301">
    <property type="component" value="Unassembled WGS sequence"/>
</dbReference>
<name>A0A3S3PIJ3_9ACAR</name>
<organism evidence="4 5">
    <name type="scientific">Dinothrombium tinctorium</name>
    <dbReference type="NCBI Taxonomy" id="1965070"/>
    <lineage>
        <taxon>Eukaryota</taxon>
        <taxon>Metazoa</taxon>
        <taxon>Ecdysozoa</taxon>
        <taxon>Arthropoda</taxon>
        <taxon>Chelicerata</taxon>
        <taxon>Arachnida</taxon>
        <taxon>Acari</taxon>
        <taxon>Acariformes</taxon>
        <taxon>Trombidiformes</taxon>
        <taxon>Prostigmata</taxon>
        <taxon>Anystina</taxon>
        <taxon>Parasitengona</taxon>
        <taxon>Trombidioidea</taxon>
        <taxon>Trombidiidae</taxon>
        <taxon>Dinothrombium</taxon>
    </lineage>
</organism>
<accession>A0A3S3PIJ3</accession>
<gene>
    <name evidence="4" type="ORF">B4U79_02033</name>
</gene>
<evidence type="ECO:0000313" key="5">
    <source>
        <dbReference type="Proteomes" id="UP000285301"/>
    </source>
</evidence>
<dbReference type="EMBL" id="NCKU01001074">
    <property type="protein sequence ID" value="RWS13174.1"/>
    <property type="molecule type" value="Genomic_DNA"/>
</dbReference>
<feature type="compositionally biased region" description="Polar residues" evidence="1">
    <location>
        <begin position="150"/>
        <end position="159"/>
    </location>
</feature>
<dbReference type="CDD" id="cd03717">
    <property type="entry name" value="SOCS_SOCS_like"/>
    <property type="match status" value="1"/>
</dbReference>
<feature type="domain" description="SOCS box" evidence="2">
    <location>
        <begin position="287"/>
        <end position="323"/>
    </location>
</feature>
<sequence>MPLIRFHQFHGENIVLFDDNVVAHRRGSFAHAITFSERPLLPNEVFLLEIESNERGWSGHIRLGLTFFDPSTRTPLPQYALPDLNNSGNSWIFAVPNNSDAENGVNALHDQSNINGYANAISNGHSPRRRRRTGQHPRHQHQHGFRHNSLPMNNGTHNAVNPIRNRSRSGVIPRRLLMLMPSDIFQLLDNIPPHDLSFIMDGLNLDSSSESSVDSTNANILPTDVGSRVGIMYSIRGDYAEMHFIFNGEDQGVFARNIPYKRGPLFAVADIYGTTKQVRIVQNGVSSLKSNCRATILETLNSAEDIQCLPLPQKLKDYLLYYK</sequence>
<protein>
    <submittedName>
        <fullName evidence="4">Neuralized-like protein 2</fullName>
    </submittedName>
</protein>
<dbReference type="InterPro" id="IPR043136">
    <property type="entry name" value="B30.2/SPRY_sf"/>
</dbReference>
<dbReference type="STRING" id="1965070.A0A3S3PIJ3"/>
<keyword evidence="5" id="KW-1185">Reference proteome</keyword>
<dbReference type="SUPFAM" id="SSF158235">
    <property type="entry name" value="SOCS box-like"/>
    <property type="match status" value="1"/>
</dbReference>
<dbReference type="CDD" id="cd12887">
    <property type="entry name" value="SPRY_NHR_like"/>
    <property type="match status" value="1"/>
</dbReference>
<evidence type="ECO:0000259" key="3">
    <source>
        <dbReference type="PROSITE" id="PS51065"/>
    </source>
</evidence>
<dbReference type="InterPro" id="IPR037962">
    <property type="entry name" value="Neuralized"/>
</dbReference>
<dbReference type="PANTHER" id="PTHR12429">
    <property type="entry name" value="NEURALIZED"/>
    <property type="match status" value="1"/>
</dbReference>
<dbReference type="SMART" id="SM00588">
    <property type="entry name" value="NEUZ"/>
    <property type="match status" value="1"/>
</dbReference>
<proteinExistence type="predicted"/>
<dbReference type="PROSITE" id="PS50225">
    <property type="entry name" value="SOCS"/>
    <property type="match status" value="1"/>
</dbReference>
<dbReference type="GO" id="GO:0061630">
    <property type="term" value="F:ubiquitin protein ligase activity"/>
    <property type="evidence" value="ECO:0007669"/>
    <property type="project" value="TreeGrafter"/>
</dbReference>
<dbReference type="AlphaFoldDB" id="A0A3S3PIJ3"/>
<feature type="region of interest" description="Disordered" evidence="1">
    <location>
        <begin position="118"/>
        <end position="164"/>
    </location>
</feature>
<dbReference type="GO" id="GO:0035556">
    <property type="term" value="P:intracellular signal transduction"/>
    <property type="evidence" value="ECO:0007669"/>
    <property type="project" value="InterPro"/>
</dbReference>
<evidence type="ECO:0000259" key="2">
    <source>
        <dbReference type="PROSITE" id="PS50225"/>
    </source>
</evidence>
<dbReference type="PANTHER" id="PTHR12429:SF8">
    <property type="entry name" value="NEURALIZED-LIKE PROTEIN 2"/>
    <property type="match status" value="1"/>
</dbReference>
<dbReference type="Pfam" id="PF07177">
    <property type="entry name" value="Neuralized"/>
    <property type="match status" value="1"/>
</dbReference>
<dbReference type="SMART" id="SM00253">
    <property type="entry name" value="SOCS"/>
    <property type="match status" value="1"/>
</dbReference>
<reference evidence="4 5" key="1">
    <citation type="journal article" date="2018" name="Gigascience">
        <title>Genomes of trombidid mites reveal novel predicted allergens and laterally-transferred genes associated with secondary metabolism.</title>
        <authorList>
            <person name="Dong X."/>
            <person name="Chaisiri K."/>
            <person name="Xia D."/>
            <person name="Armstrong S.D."/>
            <person name="Fang Y."/>
            <person name="Donnelly M.J."/>
            <person name="Kadowaki T."/>
            <person name="McGarry J.W."/>
            <person name="Darby A.C."/>
            <person name="Makepeace B.L."/>
        </authorList>
    </citation>
    <scope>NUCLEOTIDE SEQUENCE [LARGE SCALE GENOMIC DNA]</scope>
    <source>
        <strain evidence="4">UoL-WK</strain>
    </source>
</reference>
<evidence type="ECO:0000256" key="1">
    <source>
        <dbReference type="SAM" id="MobiDB-lite"/>
    </source>
</evidence>